<dbReference type="EMBL" id="MNPL01011548">
    <property type="protein sequence ID" value="OQR72550.1"/>
    <property type="molecule type" value="Genomic_DNA"/>
</dbReference>
<keyword evidence="2" id="KW-1185">Reference proteome</keyword>
<accession>A0A1V9XG96</accession>
<name>A0A1V9XG96_9ACAR</name>
<reference evidence="1 2" key="1">
    <citation type="journal article" date="2017" name="Gigascience">
        <title>Draft genome of the honey bee ectoparasitic mite, Tropilaelaps mercedesae, is shaped by the parasitic life history.</title>
        <authorList>
            <person name="Dong X."/>
            <person name="Armstrong S.D."/>
            <person name="Xia D."/>
            <person name="Makepeace B.L."/>
            <person name="Darby A.C."/>
            <person name="Kadowaki T."/>
        </authorList>
    </citation>
    <scope>NUCLEOTIDE SEQUENCE [LARGE SCALE GENOMIC DNA]</scope>
    <source>
        <strain evidence="1">Wuxi-XJTLU</strain>
    </source>
</reference>
<organism evidence="1 2">
    <name type="scientific">Tropilaelaps mercedesae</name>
    <dbReference type="NCBI Taxonomy" id="418985"/>
    <lineage>
        <taxon>Eukaryota</taxon>
        <taxon>Metazoa</taxon>
        <taxon>Ecdysozoa</taxon>
        <taxon>Arthropoda</taxon>
        <taxon>Chelicerata</taxon>
        <taxon>Arachnida</taxon>
        <taxon>Acari</taxon>
        <taxon>Parasitiformes</taxon>
        <taxon>Mesostigmata</taxon>
        <taxon>Gamasina</taxon>
        <taxon>Dermanyssoidea</taxon>
        <taxon>Laelapidae</taxon>
        <taxon>Tropilaelaps</taxon>
    </lineage>
</organism>
<evidence type="ECO:0000313" key="2">
    <source>
        <dbReference type="Proteomes" id="UP000192247"/>
    </source>
</evidence>
<evidence type="ECO:0000313" key="1">
    <source>
        <dbReference type="EMBL" id="OQR72550.1"/>
    </source>
</evidence>
<comment type="caution">
    <text evidence="1">The sequence shown here is derived from an EMBL/GenBank/DDBJ whole genome shotgun (WGS) entry which is preliminary data.</text>
</comment>
<protein>
    <submittedName>
        <fullName evidence="1">Uncharacterized protein</fullName>
    </submittedName>
</protein>
<sequence>MRNSVQHVDDRSLQALEASAWDLPIMNAYRTFRLPKATQNVTDDRDGWNSSRRVSWDEVSKNCRQRSFVCTPYDQKRAKPTRPVGYTLMWA</sequence>
<dbReference type="InParanoid" id="A0A1V9XG96"/>
<proteinExistence type="predicted"/>
<gene>
    <name evidence="1" type="ORF">BIW11_10314</name>
</gene>
<dbReference type="AlphaFoldDB" id="A0A1V9XG96"/>
<dbReference type="Proteomes" id="UP000192247">
    <property type="component" value="Unassembled WGS sequence"/>
</dbReference>